<gene>
    <name evidence="4" type="ORF">ALEPTO_LOCUS2478</name>
</gene>
<keyword evidence="5" id="KW-1185">Reference proteome</keyword>
<feature type="compositionally biased region" description="Polar residues" evidence="3">
    <location>
        <begin position="165"/>
        <end position="176"/>
    </location>
</feature>
<evidence type="ECO:0000313" key="5">
    <source>
        <dbReference type="Proteomes" id="UP000789508"/>
    </source>
</evidence>
<feature type="compositionally biased region" description="Polar residues" evidence="3">
    <location>
        <begin position="109"/>
        <end position="123"/>
    </location>
</feature>
<dbReference type="GO" id="GO:0042393">
    <property type="term" value="F:histone binding"/>
    <property type="evidence" value="ECO:0007669"/>
    <property type="project" value="TreeGrafter"/>
</dbReference>
<dbReference type="EMBL" id="CAJVPS010000366">
    <property type="protein sequence ID" value="CAG8480804.1"/>
    <property type="molecule type" value="Genomic_DNA"/>
</dbReference>
<evidence type="ECO:0000256" key="3">
    <source>
        <dbReference type="SAM" id="MobiDB-lite"/>
    </source>
</evidence>
<feature type="compositionally biased region" description="Polar residues" evidence="3">
    <location>
        <begin position="200"/>
        <end position="223"/>
    </location>
</feature>
<dbReference type="Proteomes" id="UP000789508">
    <property type="component" value="Unassembled WGS sequence"/>
</dbReference>
<keyword evidence="2" id="KW-0175">Coiled coil</keyword>
<comment type="similarity">
    <text evidence="1">Belongs to the SPT2 family.</text>
</comment>
<dbReference type="InterPro" id="IPR013256">
    <property type="entry name" value="Chromatin_SPT2"/>
</dbReference>
<dbReference type="GO" id="GO:0006334">
    <property type="term" value="P:nucleosome assembly"/>
    <property type="evidence" value="ECO:0007669"/>
    <property type="project" value="TreeGrafter"/>
</dbReference>
<proteinExistence type="inferred from homology"/>
<dbReference type="OrthoDB" id="6259853at2759"/>
<dbReference type="GO" id="GO:0005730">
    <property type="term" value="C:nucleolus"/>
    <property type="evidence" value="ECO:0007669"/>
    <property type="project" value="TreeGrafter"/>
</dbReference>
<dbReference type="Pfam" id="PF08243">
    <property type="entry name" value="SPT2"/>
    <property type="match status" value="1"/>
</dbReference>
<dbReference type="GO" id="GO:0006360">
    <property type="term" value="P:transcription by RNA polymerase I"/>
    <property type="evidence" value="ECO:0007669"/>
    <property type="project" value="TreeGrafter"/>
</dbReference>
<dbReference type="AlphaFoldDB" id="A0A9N8ZAQ2"/>
<feature type="region of interest" description="Disordered" evidence="3">
    <location>
        <begin position="370"/>
        <end position="394"/>
    </location>
</feature>
<evidence type="ECO:0000313" key="4">
    <source>
        <dbReference type="EMBL" id="CAG8480804.1"/>
    </source>
</evidence>
<protein>
    <submittedName>
        <fullName evidence="4">3501_t:CDS:1</fullName>
    </submittedName>
</protein>
<dbReference type="GO" id="GO:0003677">
    <property type="term" value="F:DNA binding"/>
    <property type="evidence" value="ECO:0007669"/>
    <property type="project" value="TreeGrafter"/>
</dbReference>
<dbReference type="PANTHER" id="PTHR22691">
    <property type="entry name" value="YEAST SPT2-RELATED"/>
    <property type="match status" value="1"/>
</dbReference>
<dbReference type="SMART" id="SM00784">
    <property type="entry name" value="SPT2"/>
    <property type="match status" value="1"/>
</dbReference>
<accession>A0A9N8ZAQ2</accession>
<organism evidence="4 5">
    <name type="scientific">Ambispora leptoticha</name>
    <dbReference type="NCBI Taxonomy" id="144679"/>
    <lineage>
        <taxon>Eukaryota</taxon>
        <taxon>Fungi</taxon>
        <taxon>Fungi incertae sedis</taxon>
        <taxon>Mucoromycota</taxon>
        <taxon>Glomeromycotina</taxon>
        <taxon>Glomeromycetes</taxon>
        <taxon>Archaeosporales</taxon>
        <taxon>Ambisporaceae</taxon>
        <taxon>Ambispora</taxon>
    </lineage>
</organism>
<feature type="compositionally biased region" description="Polar residues" evidence="3">
    <location>
        <begin position="247"/>
        <end position="257"/>
    </location>
</feature>
<feature type="region of interest" description="Disordered" evidence="3">
    <location>
        <begin position="1"/>
        <end position="312"/>
    </location>
</feature>
<reference evidence="4" key="1">
    <citation type="submission" date="2021-06" db="EMBL/GenBank/DDBJ databases">
        <authorList>
            <person name="Kallberg Y."/>
            <person name="Tangrot J."/>
            <person name="Rosling A."/>
        </authorList>
    </citation>
    <scope>NUCLEOTIDE SEQUENCE</scope>
    <source>
        <strain evidence="4">FL130A</strain>
    </source>
</reference>
<sequence length="394" mass="43260">MAIQRSDKAKLAKTATQDYNSLREESSKSRSVVAGSKETLKQREGGSSKFTISQNHGDIVNKRPIPTNGNPKVGGGGGAVKSSINSSVRKHSSVGDHSKTPYSKILSLNKGSVTTTPSVTNGNRHLPRENLDGLKSGAIRKDSNGKNVIARDSSSSANDHKKAESNNTREGSTASSFKALVRTPRPLARPAPNLIKADTSRTSCDTLSPSHKITSLHLTQKQPSLTNRTSSSLSSSISKTSVSPSTQKAIQRVSSTIKAEKRPRSLQAPSRDEQRPQSRQSLSAPATLRKRPERDFSPERRPAKRPATGHNDNLQSVLFSVFGYDRRRYRDDYSDDDDMEVSGLEVLREEARSAKIGYQEDKREEMLERQRMMQQKTKTPRPLATDAAPRKGCK</sequence>
<feature type="compositionally biased region" description="Basic and acidic residues" evidence="3">
    <location>
        <begin position="1"/>
        <end position="10"/>
    </location>
</feature>
<feature type="compositionally biased region" description="Basic and acidic residues" evidence="3">
    <location>
        <begin position="290"/>
        <end position="301"/>
    </location>
</feature>
<dbReference type="PANTHER" id="PTHR22691:SF8">
    <property type="entry name" value="PROTEIN SPT2 HOMOLOG"/>
    <property type="match status" value="1"/>
</dbReference>
<feature type="compositionally biased region" description="Low complexity" evidence="3">
    <location>
        <begin position="224"/>
        <end position="246"/>
    </location>
</feature>
<evidence type="ECO:0000256" key="2">
    <source>
        <dbReference type="ARBA" id="ARBA00023054"/>
    </source>
</evidence>
<name>A0A9N8ZAQ2_9GLOM</name>
<comment type="caution">
    <text evidence="4">The sequence shown here is derived from an EMBL/GenBank/DDBJ whole genome shotgun (WGS) entry which is preliminary data.</text>
</comment>
<evidence type="ECO:0000256" key="1">
    <source>
        <dbReference type="ARBA" id="ARBA00006461"/>
    </source>
</evidence>